<evidence type="ECO:0000259" key="10">
    <source>
        <dbReference type="Pfam" id="PF01743"/>
    </source>
</evidence>
<keyword evidence="1 7" id="KW-0507">mRNA processing</keyword>
<dbReference type="Pfam" id="PF12626">
    <property type="entry name" value="PolyA_pol_arg_C"/>
    <property type="match status" value="1"/>
</dbReference>
<dbReference type="EC" id="2.7.7.19" evidence="7"/>
<dbReference type="InterPro" id="IPR025866">
    <property type="entry name" value="PolyA_pol_arg_C_dom"/>
</dbReference>
<feature type="region of interest" description="Disordered" evidence="9">
    <location>
        <begin position="12"/>
        <end position="81"/>
    </location>
</feature>
<feature type="domain" description="Poly A polymerase head" evidence="10">
    <location>
        <begin position="119"/>
        <end position="286"/>
    </location>
</feature>
<dbReference type="InterPro" id="IPR002646">
    <property type="entry name" value="PolA_pol_head_dom"/>
</dbReference>
<comment type="function">
    <text evidence="7">Adds poly(A) tail to the 3' end of many RNAs, which usually targets these RNAs for decay. Plays a significant role in the global control of gene expression, through influencing the rate of transcript degradation, and in the general RNA quality control.</text>
</comment>
<feature type="domain" description="Polymerase A arginine-rich C-terminal" evidence="11">
    <location>
        <begin position="427"/>
        <end position="540"/>
    </location>
</feature>
<dbReference type="CDD" id="cd05398">
    <property type="entry name" value="NT_ClassII-CCAase"/>
    <property type="match status" value="1"/>
</dbReference>
<evidence type="ECO:0000256" key="8">
    <source>
        <dbReference type="RuleBase" id="RU003953"/>
    </source>
</evidence>
<feature type="region of interest" description="Disordered" evidence="9">
    <location>
        <begin position="191"/>
        <end position="227"/>
    </location>
</feature>
<dbReference type="InterPro" id="IPR052191">
    <property type="entry name" value="tRNA_ntf/polyA_polymerase_I"/>
</dbReference>
<sequence>MIKKLIRKLFGQDRADADNLADEDPSDSPHEEDNAAAERVENPPPRGAPAGASGSASAASSARSRRKPARAGSAAKGEGARDPNLPVIIASDIHGIDPTLISRNAIRVTEGLQQAGFRAFIVGGAVRDLLLGIAPKDFDVATDATPEQVQRLFRRARIIGRRFQIVHVQFGQEIIETSTFRALVDPPAAAAAPAHAPESDADGDTDASAPAAPAAPPRRLRRDELDRRTHAVDASGRVLRDNVWGEQHEDATRRDFTINAMYYDPATQTVLDYHNGMADVRARLLRMIGDPVTRFREDPVRMLRVVRFAAKLGFEIDDATRAPITSLADLINNVPAARLFDEMLKLLLSGHALACLQRLRKEGLHHGLLPLLDVVLEQPHGERFITLALNKTDARVMAGKPVSPGFLFATLLWHDVQQRWQQYEANGELPVPALHRAMDDVLDMQTEKLAIHKRFSADMREIWGLQMRLERRSGRSALKLIEHQRFRAGYDFLLLRSESGELDESVATWWTEFINGDAAAREALLTQGGKDRTPRKRRRRGGGARNRKAGDGMEGGTPAGNREVKDVSPNGTHED</sequence>
<evidence type="ECO:0000256" key="6">
    <source>
        <dbReference type="ARBA" id="ARBA00023163"/>
    </source>
</evidence>
<accession>A0ABX8UQQ1</accession>
<dbReference type="PANTHER" id="PTHR43051:SF1">
    <property type="entry name" value="POLYNUCLEOTIDE ADENYLYLTRANSFERASE FAMILY PROTEIN"/>
    <property type="match status" value="1"/>
</dbReference>
<gene>
    <name evidence="7 13" type="primary">pcnB</name>
    <name evidence="13" type="ORF">KZJ38_04820</name>
</gene>
<evidence type="ECO:0000313" key="13">
    <source>
        <dbReference type="EMBL" id="QYD69687.1"/>
    </source>
</evidence>
<evidence type="ECO:0000256" key="3">
    <source>
        <dbReference type="ARBA" id="ARBA00022741"/>
    </source>
</evidence>
<dbReference type="SUPFAM" id="SSF81301">
    <property type="entry name" value="Nucleotidyltransferase"/>
    <property type="match status" value="1"/>
</dbReference>
<keyword evidence="2 7" id="KW-0808">Transferase</keyword>
<dbReference type="GO" id="GO:1990817">
    <property type="term" value="F:poly(A) RNA polymerase activity"/>
    <property type="evidence" value="ECO:0007669"/>
    <property type="project" value="UniProtKB-EC"/>
</dbReference>
<feature type="compositionally biased region" description="Basic and acidic residues" evidence="9">
    <location>
        <begin position="27"/>
        <end position="41"/>
    </location>
</feature>
<organism evidence="13 14">
    <name type="scientific">Paraburkholderia edwinii</name>
    <dbReference type="NCBI Taxonomy" id="2861782"/>
    <lineage>
        <taxon>Bacteria</taxon>
        <taxon>Pseudomonadati</taxon>
        <taxon>Pseudomonadota</taxon>
        <taxon>Betaproteobacteria</taxon>
        <taxon>Burkholderiales</taxon>
        <taxon>Burkholderiaceae</taxon>
        <taxon>Paraburkholderia</taxon>
    </lineage>
</organism>
<dbReference type="Gene3D" id="1.10.3090.10">
    <property type="entry name" value="cca-adding enzyme, domain 2"/>
    <property type="match status" value="1"/>
</dbReference>
<evidence type="ECO:0000256" key="2">
    <source>
        <dbReference type="ARBA" id="ARBA00022679"/>
    </source>
</evidence>
<dbReference type="RefSeq" id="WP_219799026.1">
    <property type="nucleotide sequence ID" value="NZ_CP080095.1"/>
</dbReference>
<dbReference type="InterPro" id="IPR043519">
    <property type="entry name" value="NT_sf"/>
</dbReference>
<feature type="compositionally biased region" description="Basic residues" evidence="9">
    <location>
        <begin position="533"/>
        <end position="547"/>
    </location>
</feature>
<feature type="active site" evidence="7">
    <location>
        <position position="255"/>
    </location>
</feature>
<dbReference type="PANTHER" id="PTHR43051">
    <property type="entry name" value="POLYNUCLEOTIDE ADENYLYLTRANSFERASE FAMILY PROTEIN"/>
    <property type="match status" value="1"/>
</dbReference>
<evidence type="ECO:0000256" key="4">
    <source>
        <dbReference type="ARBA" id="ARBA00022840"/>
    </source>
</evidence>
<comment type="catalytic activity">
    <reaction evidence="7">
        <text>RNA(n) + ATP = RNA(n)-3'-adenine ribonucleotide + diphosphate</text>
        <dbReference type="Rhea" id="RHEA:11332"/>
        <dbReference type="Rhea" id="RHEA-COMP:14527"/>
        <dbReference type="Rhea" id="RHEA-COMP:17347"/>
        <dbReference type="ChEBI" id="CHEBI:30616"/>
        <dbReference type="ChEBI" id="CHEBI:33019"/>
        <dbReference type="ChEBI" id="CHEBI:140395"/>
        <dbReference type="ChEBI" id="CHEBI:173115"/>
        <dbReference type="EC" id="2.7.7.19"/>
    </reaction>
</comment>
<dbReference type="HAMAP" id="MF_00957">
    <property type="entry name" value="PolyA_pol"/>
    <property type="match status" value="1"/>
</dbReference>
<evidence type="ECO:0000259" key="12">
    <source>
        <dbReference type="Pfam" id="PF12627"/>
    </source>
</evidence>
<dbReference type="NCBIfam" id="TIGR01942">
    <property type="entry name" value="pcnB"/>
    <property type="match status" value="1"/>
</dbReference>
<feature type="domain" description="tRNA nucleotidyltransferase/poly(A) polymerase RNA and SrmB- binding" evidence="12">
    <location>
        <begin position="313"/>
        <end position="373"/>
    </location>
</feature>
<evidence type="ECO:0000256" key="5">
    <source>
        <dbReference type="ARBA" id="ARBA00022884"/>
    </source>
</evidence>
<keyword evidence="13" id="KW-0548">Nucleotidyltransferase</keyword>
<reference evidence="13 14" key="1">
    <citation type="submission" date="2021-07" db="EMBL/GenBank/DDBJ databases">
        <title>Paraburkholderia edwinii protects Aspergillus sp. from phenazines by acting as a toxin sponge.</title>
        <authorList>
            <person name="Dahlstrom K.M."/>
            <person name="Newman D.K."/>
        </authorList>
    </citation>
    <scope>NUCLEOTIDE SEQUENCE [LARGE SCALE GENOMIC DNA]</scope>
    <source>
        <strain evidence="13 14">Pe01</strain>
    </source>
</reference>
<keyword evidence="14" id="KW-1185">Reference proteome</keyword>
<proteinExistence type="inferred from homology"/>
<comment type="similarity">
    <text evidence="7 8">Belongs to the tRNA nucleotidyltransferase/poly(A) polymerase family.</text>
</comment>
<name>A0ABX8UQQ1_9BURK</name>
<evidence type="ECO:0000256" key="9">
    <source>
        <dbReference type="SAM" id="MobiDB-lite"/>
    </source>
</evidence>
<protein>
    <recommendedName>
        <fullName evidence="7">Poly(A) polymerase I</fullName>
        <shortName evidence="7">PAP I</shortName>
        <ecNumber evidence="7">2.7.7.19</ecNumber>
    </recommendedName>
</protein>
<dbReference type="InterPro" id="IPR010206">
    <property type="entry name" value="PolA_pol_I"/>
</dbReference>
<dbReference type="Pfam" id="PF12627">
    <property type="entry name" value="PolyA_pol_RNAbd"/>
    <property type="match status" value="1"/>
</dbReference>
<feature type="compositionally biased region" description="Basic and acidic residues" evidence="9">
    <location>
        <begin position="562"/>
        <end position="575"/>
    </location>
</feature>
<dbReference type="Proteomes" id="UP000826462">
    <property type="component" value="Chromosome 1"/>
</dbReference>
<keyword evidence="5 7" id="KW-0694">RNA-binding</keyword>
<keyword evidence="6 7" id="KW-0804">Transcription</keyword>
<evidence type="ECO:0000256" key="1">
    <source>
        <dbReference type="ARBA" id="ARBA00022664"/>
    </source>
</evidence>
<feature type="active site" evidence="7">
    <location>
        <position position="139"/>
    </location>
</feature>
<keyword evidence="3 7" id="KW-0547">Nucleotide-binding</keyword>
<feature type="active site" evidence="7">
    <location>
        <position position="137"/>
    </location>
</feature>
<dbReference type="EMBL" id="CP080095">
    <property type="protein sequence ID" value="QYD69687.1"/>
    <property type="molecule type" value="Genomic_DNA"/>
</dbReference>
<dbReference type="Pfam" id="PF01743">
    <property type="entry name" value="PolyA_pol"/>
    <property type="match status" value="1"/>
</dbReference>
<evidence type="ECO:0000259" key="11">
    <source>
        <dbReference type="Pfam" id="PF12626"/>
    </source>
</evidence>
<feature type="region of interest" description="Disordered" evidence="9">
    <location>
        <begin position="524"/>
        <end position="575"/>
    </location>
</feature>
<evidence type="ECO:0000256" key="7">
    <source>
        <dbReference type="HAMAP-Rule" id="MF_00957"/>
    </source>
</evidence>
<feature type="compositionally biased region" description="Low complexity" evidence="9">
    <location>
        <begin position="48"/>
        <end position="62"/>
    </location>
</feature>
<dbReference type="Gene3D" id="3.30.460.10">
    <property type="entry name" value="Beta Polymerase, domain 2"/>
    <property type="match status" value="1"/>
</dbReference>
<dbReference type="InterPro" id="IPR032828">
    <property type="entry name" value="PolyA_RNA-bd"/>
</dbReference>
<evidence type="ECO:0000313" key="14">
    <source>
        <dbReference type="Proteomes" id="UP000826462"/>
    </source>
</evidence>
<dbReference type="SUPFAM" id="SSF81891">
    <property type="entry name" value="Poly A polymerase C-terminal region-like"/>
    <property type="match status" value="1"/>
</dbReference>
<keyword evidence="4 7" id="KW-0067">ATP-binding</keyword>